<feature type="short sequence motif" description="'KMSKS' region" evidence="10">
    <location>
        <begin position="555"/>
        <end position="559"/>
    </location>
</feature>
<name>A0A235BQ79_UNCW3</name>
<dbReference type="HAMAP" id="MF_02004">
    <property type="entry name" value="Val_tRNA_synth_type1"/>
    <property type="match status" value="1"/>
</dbReference>
<dbReference type="NCBIfam" id="NF004349">
    <property type="entry name" value="PRK05729.1"/>
    <property type="match status" value="1"/>
</dbReference>
<dbReference type="InterPro" id="IPR002303">
    <property type="entry name" value="Valyl-tRNA_ligase"/>
</dbReference>
<protein>
    <recommendedName>
        <fullName evidence="10">Valine--tRNA ligase</fullName>
        <ecNumber evidence="10">6.1.1.9</ecNumber>
    </recommendedName>
    <alternativeName>
        <fullName evidence="10">Valyl-tRNA synthetase</fullName>
        <shortName evidence="10">ValRS</shortName>
    </alternativeName>
</protein>
<dbReference type="GO" id="GO:0002161">
    <property type="term" value="F:aminoacyl-tRNA deacylase activity"/>
    <property type="evidence" value="ECO:0007669"/>
    <property type="project" value="InterPro"/>
</dbReference>
<keyword evidence="7 10" id="KW-0648">Protein biosynthesis</keyword>
<dbReference type="InterPro" id="IPR019499">
    <property type="entry name" value="Val-tRNA_synth_tRNA-bd"/>
</dbReference>
<evidence type="ECO:0000256" key="9">
    <source>
        <dbReference type="ARBA" id="ARBA00047552"/>
    </source>
</evidence>
<dbReference type="Gene3D" id="1.10.730.10">
    <property type="entry name" value="Isoleucyl-tRNA Synthetase, Domain 1"/>
    <property type="match status" value="1"/>
</dbReference>
<keyword evidence="4 10" id="KW-0436">Ligase</keyword>
<dbReference type="GO" id="GO:0005829">
    <property type="term" value="C:cytosol"/>
    <property type="evidence" value="ECO:0007669"/>
    <property type="project" value="TreeGrafter"/>
</dbReference>
<dbReference type="FunFam" id="3.40.50.620:FF:000032">
    <property type="entry name" value="Valine--tRNA ligase"/>
    <property type="match status" value="1"/>
</dbReference>
<evidence type="ECO:0000256" key="5">
    <source>
        <dbReference type="ARBA" id="ARBA00022741"/>
    </source>
</evidence>
<feature type="domain" description="Valyl-tRNA synthetase tRNA-binding arm" evidence="13">
    <location>
        <begin position="814"/>
        <end position="878"/>
    </location>
</feature>
<comment type="caution">
    <text evidence="14">The sequence shown here is derived from an EMBL/GenBank/DDBJ whole genome shotgun (WGS) entry which is preliminary data.</text>
</comment>
<comment type="function">
    <text evidence="10">Catalyzes the attachment of valine to tRNA(Val). As ValRS can inadvertently accommodate and process structurally similar amino acids such as threonine, to avoid such errors, it has a 'posttransfer' editing activity that hydrolyzes mischarged Thr-tRNA(Val) in a tRNA-dependent manner.</text>
</comment>
<comment type="subcellular location">
    <subcellularLocation>
        <location evidence="1 10">Cytoplasm</location>
    </subcellularLocation>
</comment>
<comment type="similarity">
    <text evidence="10">Belongs to the class-I aminoacyl-tRNA synthetase family. ValS type 1 subfamily.</text>
</comment>
<dbReference type="InterPro" id="IPR002300">
    <property type="entry name" value="aa-tRNA-synth_Ia"/>
</dbReference>
<dbReference type="Proteomes" id="UP000215215">
    <property type="component" value="Unassembled WGS sequence"/>
</dbReference>
<keyword evidence="3 10" id="KW-0963">Cytoplasm</keyword>
<dbReference type="GO" id="GO:0004832">
    <property type="term" value="F:valine-tRNA ligase activity"/>
    <property type="evidence" value="ECO:0007669"/>
    <property type="project" value="UniProtKB-UniRule"/>
</dbReference>
<dbReference type="InterPro" id="IPR014729">
    <property type="entry name" value="Rossmann-like_a/b/a_fold"/>
</dbReference>
<proteinExistence type="inferred from homology"/>
<dbReference type="PANTHER" id="PTHR11946">
    <property type="entry name" value="VALYL-TRNA SYNTHETASES"/>
    <property type="match status" value="1"/>
</dbReference>
<reference evidence="14 15" key="1">
    <citation type="submission" date="2017-07" db="EMBL/GenBank/DDBJ databases">
        <title>Recovery of genomes from metagenomes via a dereplication, aggregation, and scoring strategy.</title>
        <authorList>
            <person name="Sieber C.M."/>
            <person name="Probst A.J."/>
            <person name="Sharrar A."/>
            <person name="Thomas B.C."/>
            <person name="Hess M."/>
            <person name="Tringe S.G."/>
            <person name="Banfield J.F."/>
        </authorList>
    </citation>
    <scope>NUCLEOTIDE SEQUENCE [LARGE SCALE GENOMIC DNA]</scope>
    <source>
        <strain evidence="14">JGI_Cruoil_03_44_89</strain>
    </source>
</reference>
<dbReference type="InterPro" id="IPR001412">
    <property type="entry name" value="aa-tRNA-synth_I_CS"/>
</dbReference>
<dbReference type="Pfam" id="PF10458">
    <property type="entry name" value="Val_tRNA-synt_C"/>
    <property type="match status" value="1"/>
</dbReference>
<dbReference type="SUPFAM" id="SSF52374">
    <property type="entry name" value="Nucleotidylyl transferase"/>
    <property type="match status" value="1"/>
</dbReference>
<dbReference type="EMBL" id="NOZQ01000169">
    <property type="protein sequence ID" value="OYD14643.1"/>
    <property type="molecule type" value="Genomic_DNA"/>
</dbReference>
<sequence length="883" mass="102627">MKSYTTRYNHKDIEEKWLSYWERKGFFRAEVNPSKRAYTISMPPPNVTDILHLGHALNNTIQDIYIRWKRMRGYEALWVPGVDHASIATQVVVEKQLPEGKTKEEVGREKFLEMLWNWVEEKKDYILDQLKRLGCSADYRRTKFTLDTELSLAVREAFVRLYESGLIYRGDYVVNWCPRCQTALSNEEVEYEEEDGKLYYIKYPISKNQKSKIKNQKDDSRFTIHDSRYLMVATTRPETMLGDTALAVHPDDERYRKFIGSRVLLPLVEREIPVIADTLVDPKFGTGVVKVTPAHDANDFEIGNRNGLEKVIIMDKKGIINENGGKYAGISREDARKSVLKDLERKGLLEKTEPHKHSVGHCYRCHTVTEPCLSLQWFVKMKELAKPAIDAVEKGEIKFYPERWKNVYLAWMKNIRDWCISRQLWWGHPIPVYYCKQEEIKNQKSKIKNIGCGNIIIAIERPEKCPKCGGTNIVQDPDVLDTWFSSWLWPFSTLGWPEDTPDLGYFYPTDLLVTAPEIIFFWVARMIMGGYFFTGKPPFRDVYLHGTVRDKIGRKMSKSLGNGIDPVDIIEQYGTDALRFSILAVAGEGQDPHIEERTFELGRNFCNKLWNAGRLLEMLKREHKEASHEPDLADRWISSRLAAVIENVGNALHRYRLHEAIMGIYDFFWHEYCDFYLEIIKKTGHIEVGCHIFEKLVCLLHPFMPFITEELHTGEDSVMVSTYPKPGDRDRGTEKLFGTGIEIVTDIRNAKTSFGIPLKKEIPVYIEFKDLDLIKPYIVTLAFVREFIASRPRKGIRRVSHSYEIVIPLVGVVDVEKERAKIEKEIFTLERLIEKSRGNLSNEEFVKKADPRVVEDARRKGKEMEKKLAILVHDLREIDDSYN</sequence>
<evidence type="ECO:0000256" key="6">
    <source>
        <dbReference type="ARBA" id="ARBA00022840"/>
    </source>
</evidence>
<evidence type="ECO:0000256" key="10">
    <source>
        <dbReference type="HAMAP-Rule" id="MF_02004"/>
    </source>
</evidence>
<dbReference type="PRINTS" id="PR00986">
    <property type="entry name" value="TRNASYNTHVAL"/>
</dbReference>
<evidence type="ECO:0000259" key="11">
    <source>
        <dbReference type="Pfam" id="PF00133"/>
    </source>
</evidence>
<dbReference type="SUPFAM" id="SSF46589">
    <property type="entry name" value="tRNA-binding arm"/>
    <property type="match status" value="1"/>
</dbReference>
<gene>
    <name evidence="10" type="primary">valS</name>
    <name evidence="14" type="ORF">CH333_07605</name>
</gene>
<dbReference type="InterPro" id="IPR033705">
    <property type="entry name" value="Anticodon_Ia_Val"/>
</dbReference>
<dbReference type="CDD" id="cd00817">
    <property type="entry name" value="ValRS_core"/>
    <property type="match status" value="1"/>
</dbReference>
<evidence type="ECO:0000256" key="3">
    <source>
        <dbReference type="ARBA" id="ARBA00022490"/>
    </source>
</evidence>
<feature type="binding site" evidence="10">
    <location>
        <position position="558"/>
    </location>
    <ligand>
        <name>ATP</name>
        <dbReference type="ChEBI" id="CHEBI:30616"/>
    </ligand>
</feature>
<evidence type="ECO:0000259" key="13">
    <source>
        <dbReference type="Pfam" id="PF10458"/>
    </source>
</evidence>
<evidence type="ECO:0000256" key="4">
    <source>
        <dbReference type="ARBA" id="ARBA00022598"/>
    </source>
</evidence>
<dbReference type="GO" id="GO:0005524">
    <property type="term" value="F:ATP binding"/>
    <property type="evidence" value="ECO:0007669"/>
    <property type="project" value="UniProtKB-UniRule"/>
</dbReference>
<dbReference type="InterPro" id="IPR013155">
    <property type="entry name" value="M/V/L/I-tRNA-synth_anticd-bd"/>
</dbReference>
<dbReference type="Pfam" id="PF00133">
    <property type="entry name" value="tRNA-synt_1"/>
    <property type="match status" value="1"/>
</dbReference>
<dbReference type="NCBIfam" id="TIGR00422">
    <property type="entry name" value="valS"/>
    <property type="match status" value="1"/>
</dbReference>
<comment type="subunit">
    <text evidence="2 10">Monomer.</text>
</comment>
<dbReference type="CDD" id="cd07962">
    <property type="entry name" value="Anticodon_Ia_Val"/>
    <property type="match status" value="1"/>
</dbReference>
<dbReference type="FunFam" id="3.40.50.620:FF:000078">
    <property type="entry name" value="Valine--tRNA ligase, mitochondrial"/>
    <property type="match status" value="1"/>
</dbReference>
<dbReference type="SUPFAM" id="SSF50677">
    <property type="entry name" value="ValRS/IleRS/LeuRS editing domain"/>
    <property type="match status" value="1"/>
</dbReference>
<dbReference type="InterPro" id="IPR009080">
    <property type="entry name" value="tRNAsynth_Ia_anticodon-bd"/>
</dbReference>
<keyword evidence="10" id="KW-0175">Coiled coil</keyword>
<dbReference type="InterPro" id="IPR010978">
    <property type="entry name" value="tRNA-bd_arm"/>
</dbReference>
<comment type="catalytic activity">
    <reaction evidence="9 10">
        <text>tRNA(Val) + L-valine + ATP = L-valyl-tRNA(Val) + AMP + diphosphate</text>
        <dbReference type="Rhea" id="RHEA:10704"/>
        <dbReference type="Rhea" id="RHEA-COMP:9672"/>
        <dbReference type="Rhea" id="RHEA-COMP:9708"/>
        <dbReference type="ChEBI" id="CHEBI:30616"/>
        <dbReference type="ChEBI" id="CHEBI:33019"/>
        <dbReference type="ChEBI" id="CHEBI:57762"/>
        <dbReference type="ChEBI" id="CHEBI:78442"/>
        <dbReference type="ChEBI" id="CHEBI:78537"/>
        <dbReference type="ChEBI" id="CHEBI:456215"/>
        <dbReference type="EC" id="6.1.1.9"/>
    </reaction>
</comment>
<keyword evidence="6 10" id="KW-0067">ATP-binding</keyword>
<evidence type="ECO:0000256" key="2">
    <source>
        <dbReference type="ARBA" id="ARBA00011245"/>
    </source>
</evidence>
<dbReference type="Pfam" id="PF08264">
    <property type="entry name" value="Anticodon_1"/>
    <property type="match status" value="1"/>
</dbReference>
<keyword evidence="8 10" id="KW-0030">Aminoacyl-tRNA synthetase</keyword>
<keyword evidence="5 10" id="KW-0547">Nucleotide-binding</keyword>
<comment type="domain">
    <text evidence="10">The C-terminal coiled-coil domain is crucial for aminoacylation activity.</text>
</comment>
<dbReference type="PANTHER" id="PTHR11946:SF93">
    <property type="entry name" value="VALINE--TRNA LIGASE, CHLOROPLASTIC_MITOCHONDRIAL 2"/>
    <property type="match status" value="1"/>
</dbReference>
<dbReference type="InterPro" id="IPR037118">
    <property type="entry name" value="Val-tRNA_synth_C_sf"/>
</dbReference>
<comment type="domain">
    <text evidence="10">ValRS has two distinct active sites: one for aminoacylation and one for editing. The misactivated threonine is translocated from the active site to the editing site.</text>
</comment>
<accession>A0A235BQ79</accession>
<dbReference type="AlphaFoldDB" id="A0A235BQ79"/>
<dbReference type="PROSITE" id="PS00178">
    <property type="entry name" value="AA_TRNA_LIGASE_I"/>
    <property type="match status" value="1"/>
</dbReference>
<evidence type="ECO:0000259" key="12">
    <source>
        <dbReference type="Pfam" id="PF08264"/>
    </source>
</evidence>
<evidence type="ECO:0000313" key="14">
    <source>
        <dbReference type="EMBL" id="OYD14643.1"/>
    </source>
</evidence>
<evidence type="ECO:0000256" key="1">
    <source>
        <dbReference type="ARBA" id="ARBA00004496"/>
    </source>
</evidence>
<dbReference type="InterPro" id="IPR009008">
    <property type="entry name" value="Val/Leu/Ile-tRNA-synth_edit"/>
</dbReference>
<evidence type="ECO:0000256" key="8">
    <source>
        <dbReference type="ARBA" id="ARBA00023146"/>
    </source>
</evidence>
<feature type="domain" description="Methionyl/Valyl/Leucyl/Isoleucyl-tRNA synthetase anticodon-binding" evidence="12">
    <location>
        <begin position="634"/>
        <end position="766"/>
    </location>
</feature>
<dbReference type="Gene3D" id="3.40.50.620">
    <property type="entry name" value="HUPs"/>
    <property type="match status" value="2"/>
</dbReference>
<organism evidence="14 15">
    <name type="scientific">candidate division WOR-3 bacterium JGI_Cruoil_03_44_89</name>
    <dbReference type="NCBI Taxonomy" id="1973748"/>
    <lineage>
        <taxon>Bacteria</taxon>
        <taxon>Bacteria division WOR-3</taxon>
    </lineage>
</organism>
<dbReference type="EC" id="6.1.1.9" evidence="10"/>
<evidence type="ECO:0000256" key="7">
    <source>
        <dbReference type="ARBA" id="ARBA00022917"/>
    </source>
</evidence>
<feature type="domain" description="Aminoacyl-tRNA synthetase class Ia" evidence="11">
    <location>
        <begin position="16"/>
        <end position="591"/>
    </location>
</feature>
<evidence type="ECO:0000313" key="15">
    <source>
        <dbReference type="Proteomes" id="UP000215215"/>
    </source>
</evidence>
<dbReference type="GO" id="GO:0006438">
    <property type="term" value="P:valyl-tRNA aminoacylation"/>
    <property type="evidence" value="ECO:0007669"/>
    <property type="project" value="UniProtKB-UniRule"/>
</dbReference>
<dbReference type="SUPFAM" id="SSF47323">
    <property type="entry name" value="Anticodon-binding domain of a subclass of class I aminoacyl-tRNA synthetases"/>
    <property type="match status" value="1"/>
</dbReference>
<dbReference type="Gene3D" id="1.10.287.380">
    <property type="entry name" value="Valyl-tRNA synthetase, C-terminal domain"/>
    <property type="match status" value="1"/>
</dbReference>
<comment type="caution">
    <text evidence="10">Lacks conserved residue(s) required for the propagation of feature annotation.</text>
</comment>